<dbReference type="Proteomes" id="UP000636800">
    <property type="component" value="Unassembled WGS sequence"/>
</dbReference>
<protein>
    <submittedName>
        <fullName evidence="2">Uncharacterized protein</fullName>
    </submittedName>
</protein>
<reference evidence="2 3" key="1">
    <citation type="journal article" date="2020" name="Nat. Food">
        <title>A phased Vanilla planifolia genome enables genetic improvement of flavour and production.</title>
        <authorList>
            <person name="Hasing T."/>
            <person name="Tang H."/>
            <person name="Brym M."/>
            <person name="Khazi F."/>
            <person name="Huang T."/>
            <person name="Chambers A.H."/>
        </authorList>
    </citation>
    <scope>NUCLEOTIDE SEQUENCE [LARGE SCALE GENOMIC DNA]</scope>
    <source>
        <tissue evidence="2">Leaf</tissue>
    </source>
</reference>
<dbReference type="InterPro" id="IPR051150">
    <property type="entry name" value="SWT21/TCAB1_mRNA_Telomere"/>
</dbReference>
<sequence length="150" mass="16677">MGEAGKSNVPEEGEIDPSKEEEIKEMSNTVDEAAAEGFSWPAFRFDIPRRIYHFAHQFRGSSNPNNFFKGVKWSPDGSSFLTCSDDNSLRLFYLLIAESYSDLTTCVFISTTRDHPIHLWDAVSGESKGSTILGGIISFWTQAIALVCEA</sequence>
<gene>
    <name evidence="2" type="ORF">HPP92_018063</name>
</gene>
<evidence type="ECO:0000256" key="1">
    <source>
        <dbReference type="SAM" id="MobiDB-lite"/>
    </source>
</evidence>
<comment type="caution">
    <text evidence="2">The sequence shown here is derived from an EMBL/GenBank/DDBJ whole genome shotgun (WGS) entry which is preliminary data.</text>
</comment>
<dbReference type="OrthoDB" id="40902at2759"/>
<dbReference type="InterPro" id="IPR015943">
    <property type="entry name" value="WD40/YVTN_repeat-like_dom_sf"/>
</dbReference>
<dbReference type="PANTHER" id="PTHR13211:SF0">
    <property type="entry name" value="TELOMERASE CAJAL BODY PROTEIN 1"/>
    <property type="match status" value="1"/>
</dbReference>
<evidence type="ECO:0000313" key="3">
    <source>
        <dbReference type="Proteomes" id="UP000636800"/>
    </source>
</evidence>
<dbReference type="Gene3D" id="2.130.10.10">
    <property type="entry name" value="YVTN repeat-like/Quinoprotein amine dehydrogenase"/>
    <property type="match status" value="1"/>
</dbReference>
<dbReference type="EMBL" id="JADCNL010000009">
    <property type="protein sequence ID" value="KAG0466483.1"/>
    <property type="molecule type" value="Genomic_DNA"/>
</dbReference>
<accession>A0A835Q840</accession>
<feature type="compositionally biased region" description="Basic and acidic residues" evidence="1">
    <location>
        <begin position="16"/>
        <end position="25"/>
    </location>
</feature>
<proteinExistence type="predicted"/>
<dbReference type="AlphaFoldDB" id="A0A835Q840"/>
<organism evidence="2 3">
    <name type="scientific">Vanilla planifolia</name>
    <name type="common">Vanilla</name>
    <dbReference type="NCBI Taxonomy" id="51239"/>
    <lineage>
        <taxon>Eukaryota</taxon>
        <taxon>Viridiplantae</taxon>
        <taxon>Streptophyta</taxon>
        <taxon>Embryophyta</taxon>
        <taxon>Tracheophyta</taxon>
        <taxon>Spermatophyta</taxon>
        <taxon>Magnoliopsida</taxon>
        <taxon>Liliopsida</taxon>
        <taxon>Asparagales</taxon>
        <taxon>Orchidaceae</taxon>
        <taxon>Vanilloideae</taxon>
        <taxon>Vanilleae</taxon>
        <taxon>Vanilla</taxon>
    </lineage>
</organism>
<feature type="region of interest" description="Disordered" evidence="1">
    <location>
        <begin position="1"/>
        <end position="28"/>
    </location>
</feature>
<evidence type="ECO:0000313" key="2">
    <source>
        <dbReference type="EMBL" id="KAG0466483.1"/>
    </source>
</evidence>
<keyword evidence="3" id="KW-1185">Reference proteome</keyword>
<name>A0A835Q840_VANPL</name>
<dbReference type="InterPro" id="IPR036322">
    <property type="entry name" value="WD40_repeat_dom_sf"/>
</dbReference>
<dbReference type="PANTHER" id="PTHR13211">
    <property type="entry name" value="TELOMERASE CAJAL BODY PROTEIN 1"/>
    <property type="match status" value="1"/>
</dbReference>
<dbReference type="SUPFAM" id="SSF50978">
    <property type="entry name" value="WD40 repeat-like"/>
    <property type="match status" value="1"/>
</dbReference>